<feature type="domain" description="Cyclic nucleotide-binding" evidence="9">
    <location>
        <begin position="411"/>
        <end position="463"/>
    </location>
</feature>
<keyword evidence="3" id="KW-0964">Secreted</keyword>
<dbReference type="EMBL" id="BSNL01000001">
    <property type="protein sequence ID" value="GLQ28367.1"/>
    <property type="molecule type" value="Genomic_DNA"/>
</dbReference>
<comment type="subcellular location">
    <subcellularLocation>
        <location evidence="1">Membrane</location>
    </subcellularLocation>
    <subcellularLocation>
        <location evidence="2">Secreted</location>
    </subcellularLocation>
</comment>
<keyword evidence="4" id="KW-0800">Toxin</keyword>
<comment type="caution">
    <text evidence="10">The sequence shown here is derived from an EMBL/GenBank/DDBJ whole genome shotgun (WGS) entry which is preliminary data.</text>
</comment>
<dbReference type="SUPFAM" id="SSF51120">
    <property type="entry name" value="beta-Roll"/>
    <property type="match status" value="4"/>
</dbReference>
<keyword evidence="7" id="KW-0472">Membrane</keyword>
<evidence type="ECO:0000256" key="5">
    <source>
        <dbReference type="ARBA" id="ARBA00022737"/>
    </source>
</evidence>
<dbReference type="PANTHER" id="PTHR38340">
    <property type="entry name" value="S-LAYER PROTEIN"/>
    <property type="match status" value="1"/>
</dbReference>
<dbReference type="InterPro" id="IPR050557">
    <property type="entry name" value="RTX_toxin/Mannuronan_C5-epim"/>
</dbReference>
<dbReference type="Pfam" id="PF00353">
    <property type="entry name" value="HemolysinCabind"/>
    <property type="match status" value="7"/>
</dbReference>
<evidence type="ECO:0000259" key="9">
    <source>
        <dbReference type="PROSITE" id="PS50042"/>
    </source>
</evidence>
<dbReference type="PANTHER" id="PTHR38340:SF1">
    <property type="entry name" value="S-LAYER PROTEIN"/>
    <property type="match status" value="1"/>
</dbReference>
<keyword evidence="5" id="KW-0677">Repeat</keyword>
<evidence type="ECO:0000256" key="2">
    <source>
        <dbReference type="ARBA" id="ARBA00004613"/>
    </source>
</evidence>
<sequence length="906" mass="93552">MVRAVFTNHGALSSIEEFGLVGLNDIKVVDGAGGPMLFAATRGNGWLSAYDLGSSAGDTTLDQQWRIAPQLLQLETTDLVLRDTGGSQQLYMAGLNNSRLTGVRLDSDGAGNAIDGGISYSAMGRHLGGLSEMELISDGYSGLGALRNGGLVNISFGSGTTMNLSNINQGSAMQGERATGITSATHDGQTYAFVTYQGEDTVSMFRQGANGNMIHINDIDASDGFWVDRPRALTVTSAPDGKLYVVVAGSGSDSLSTFSVTPQGMVPVDHLIDSLGTRFADASHVTSVTVDGQSFILAVGSDSGVSMFTVLPGGRLQHIDAMPAEAATPLRGITSIDAMSTPDGLRFWVSTEGAPYLAEFSVALPNLGINLGASATGSTLDGRVGDDILSGGAGNDQLNGSFGNDILLDGAGADTLRGGGGRDTFVLTEDGARDVIQDFEMGFDRIDMTDFSQTSAFGQMSIVSRSWGAEFQLGADVLEVRSSDGSRLYAQDFDATNLITGGRIQTDPALYPGGSGPSRPDPNPGSNANPSSVDPNSLAPTWQNEPSFALNRSANDNGGTNAHDQITTGAGNDRVFGGLGNDTLSSGSGRDAVNGEGGNDLIHGGDDNDFLLGAAGFDTIDGGNGHDTISGDTYADSISGGAGNDVLLGGDGFDRISGGSGNDRVWAGSSPDRVWGGDGDDWLSAGSNIGYGVDAVFGEGGNDTIFGNAGFDLLNGGDGDDVLDGGHQADNLYGEEGNDILLGGLGFDRLFGGRGDDQLFGGDSGDGVFGQQGNDTMWGGTGGDRFFGGQGNDIIDGETGDDTIYGGAGFDTILGGEGNDSLYGSFNADEFLFDNNHGNDTICDFDATSANEVIDLSRVDGFNRFSDVLNVSTQTGQDVVIQTGSNSSIRLNRVNLDDLDENDFVF</sequence>
<proteinExistence type="predicted"/>
<evidence type="ECO:0000313" key="11">
    <source>
        <dbReference type="Proteomes" id="UP001161388"/>
    </source>
</evidence>
<organism evidence="10 11">
    <name type="scientific">Sulfitobacter pacificus</name>
    <dbReference type="NCBI Taxonomy" id="1499314"/>
    <lineage>
        <taxon>Bacteria</taxon>
        <taxon>Pseudomonadati</taxon>
        <taxon>Pseudomonadota</taxon>
        <taxon>Alphaproteobacteria</taxon>
        <taxon>Rhodobacterales</taxon>
        <taxon>Roseobacteraceae</taxon>
        <taxon>Sulfitobacter</taxon>
    </lineage>
</organism>
<protein>
    <recommendedName>
        <fullName evidence="9">Cyclic nucleotide-binding domain-containing protein</fullName>
    </recommendedName>
</protein>
<dbReference type="Gene3D" id="2.130.10.10">
    <property type="entry name" value="YVTN repeat-like/Quinoprotein amine dehydrogenase"/>
    <property type="match status" value="1"/>
</dbReference>
<reference evidence="10" key="2">
    <citation type="submission" date="2023-01" db="EMBL/GenBank/DDBJ databases">
        <title>Draft genome sequence of Sulfitobacter pacificus strain NBRC 109915.</title>
        <authorList>
            <person name="Sun Q."/>
            <person name="Mori K."/>
        </authorList>
    </citation>
    <scope>NUCLEOTIDE SEQUENCE</scope>
    <source>
        <strain evidence="10">NBRC 109915</strain>
    </source>
</reference>
<dbReference type="InterPro" id="IPR003995">
    <property type="entry name" value="RTX_toxin_determinant-A"/>
</dbReference>
<dbReference type="InterPro" id="IPR015943">
    <property type="entry name" value="WD40/YVTN_repeat-like_dom_sf"/>
</dbReference>
<dbReference type="PRINTS" id="PR01488">
    <property type="entry name" value="RTXTOXINA"/>
</dbReference>
<feature type="region of interest" description="Disordered" evidence="8">
    <location>
        <begin position="504"/>
        <end position="600"/>
    </location>
</feature>
<dbReference type="InterPro" id="IPR001343">
    <property type="entry name" value="Hemolysn_Ca-bd"/>
</dbReference>
<dbReference type="PROSITE" id="PS50042">
    <property type="entry name" value="CNMP_BINDING_3"/>
    <property type="match status" value="1"/>
</dbReference>
<dbReference type="Proteomes" id="UP001161388">
    <property type="component" value="Unassembled WGS sequence"/>
</dbReference>
<evidence type="ECO:0000313" key="10">
    <source>
        <dbReference type="EMBL" id="GLQ28367.1"/>
    </source>
</evidence>
<evidence type="ECO:0000256" key="3">
    <source>
        <dbReference type="ARBA" id="ARBA00022525"/>
    </source>
</evidence>
<evidence type="ECO:0000256" key="1">
    <source>
        <dbReference type="ARBA" id="ARBA00004370"/>
    </source>
</evidence>
<evidence type="ECO:0000256" key="6">
    <source>
        <dbReference type="ARBA" id="ARBA00023026"/>
    </source>
</evidence>
<keyword evidence="6" id="KW-0843">Virulence</keyword>
<name>A0ABQ5VMK6_9RHOB</name>
<reference evidence="10" key="1">
    <citation type="journal article" date="2014" name="Int. J. Syst. Evol. Microbiol.">
        <title>Complete genome of a new Firmicutes species belonging to the dominant human colonic microbiota ('Ruminococcus bicirculans') reveals two chromosomes and a selective capacity to utilize plant glucans.</title>
        <authorList>
            <consortium name="NISC Comparative Sequencing Program"/>
            <person name="Wegmann U."/>
            <person name="Louis P."/>
            <person name="Goesmann A."/>
            <person name="Henrissat B."/>
            <person name="Duncan S.H."/>
            <person name="Flint H.J."/>
        </authorList>
    </citation>
    <scope>NUCLEOTIDE SEQUENCE</scope>
    <source>
        <strain evidence="10">NBRC 109915</strain>
    </source>
</reference>
<evidence type="ECO:0000256" key="7">
    <source>
        <dbReference type="ARBA" id="ARBA00023136"/>
    </source>
</evidence>
<keyword evidence="11" id="KW-1185">Reference proteome</keyword>
<evidence type="ECO:0000256" key="8">
    <source>
        <dbReference type="SAM" id="MobiDB-lite"/>
    </source>
</evidence>
<dbReference type="InterPro" id="IPR018511">
    <property type="entry name" value="Hemolysin-typ_Ca-bd_CS"/>
</dbReference>
<dbReference type="PROSITE" id="PS00330">
    <property type="entry name" value="HEMOLYSIN_CALCIUM"/>
    <property type="match status" value="8"/>
</dbReference>
<dbReference type="Gene3D" id="2.150.10.10">
    <property type="entry name" value="Serralysin-like metalloprotease, C-terminal"/>
    <property type="match status" value="5"/>
</dbReference>
<dbReference type="PRINTS" id="PR00313">
    <property type="entry name" value="CABNDNGRPT"/>
</dbReference>
<gene>
    <name evidence="10" type="ORF">GCM10007927_31700</name>
</gene>
<dbReference type="InterPro" id="IPR011049">
    <property type="entry name" value="Serralysin-like_metalloprot_C"/>
</dbReference>
<dbReference type="InterPro" id="IPR000595">
    <property type="entry name" value="cNMP-bd_dom"/>
</dbReference>
<feature type="compositionally biased region" description="Polar residues" evidence="8">
    <location>
        <begin position="524"/>
        <end position="570"/>
    </location>
</feature>
<evidence type="ECO:0000256" key="4">
    <source>
        <dbReference type="ARBA" id="ARBA00022656"/>
    </source>
</evidence>
<dbReference type="SUPFAM" id="SSF50956">
    <property type="entry name" value="Thermostable phytase (3-phytase)"/>
    <property type="match status" value="1"/>
</dbReference>
<accession>A0ABQ5VMK6</accession>
<dbReference type="RefSeq" id="WP_284374788.1">
    <property type="nucleotide sequence ID" value="NZ_BSNL01000001.1"/>
</dbReference>